<dbReference type="GO" id="GO:0015631">
    <property type="term" value="F:tubulin binding"/>
    <property type="evidence" value="ECO:0007669"/>
    <property type="project" value="TreeGrafter"/>
</dbReference>
<dbReference type="HOGENOM" id="CLU_001023_0_0_1"/>
<dbReference type="InterPro" id="IPR001849">
    <property type="entry name" value="PH_domain"/>
</dbReference>
<dbReference type="InterPro" id="IPR011993">
    <property type="entry name" value="PH-like_dom_sf"/>
</dbReference>
<feature type="coiled-coil region" evidence="1">
    <location>
        <begin position="186"/>
        <end position="290"/>
    </location>
</feature>
<dbReference type="SUPFAM" id="SSF50729">
    <property type="entry name" value="PH domain-like"/>
    <property type="match status" value="1"/>
</dbReference>
<feature type="compositionally biased region" description="Pro residues" evidence="2">
    <location>
        <begin position="1158"/>
        <end position="1174"/>
    </location>
</feature>
<evidence type="ECO:0000256" key="2">
    <source>
        <dbReference type="SAM" id="MobiDB-lite"/>
    </source>
</evidence>
<feature type="region of interest" description="Disordered" evidence="2">
    <location>
        <begin position="1548"/>
        <end position="1574"/>
    </location>
</feature>
<feature type="compositionally biased region" description="Low complexity" evidence="2">
    <location>
        <begin position="1401"/>
        <end position="1413"/>
    </location>
</feature>
<feature type="compositionally biased region" description="Polar residues" evidence="2">
    <location>
        <begin position="1"/>
        <end position="11"/>
    </location>
</feature>
<keyword evidence="5" id="KW-1185">Reference proteome</keyword>
<feature type="compositionally biased region" description="Polar residues" evidence="2">
    <location>
        <begin position="1549"/>
        <end position="1559"/>
    </location>
</feature>
<dbReference type="PROSITE" id="PS50003">
    <property type="entry name" value="PH_DOMAIN"/>
    <property type="match status" value="1"/>
</dbReference>
<dbReference type="GO" id="GO:0005938">
    <property type="term" value="C:cell cortex"/>
    <property type="evidence" value="ECO:0007669"/>
    <property type="project" value="InterPro"/>
</dbReference>
<feature type="region of interest" description="Disordered" evidence="2">
    <location>
        <begin position="1382"/>
        <end position="1483"/>
    </location>
</feature>
<feature type="compositionally biased region" description="Polar residues" evidence="2">
    <location>
        <begin position="1387"/>
        <end position="1400"/>
    </location>
</feature>
<feature type="region of interest" description="Disordered" evidence="2">
    <location>
        <begin position="1"/>
        <end position="28"/>
    </location>
</feature>
<dbReference type="PANTHER" id="PTHR28190:SF1">
    <property type="entry name" value="NUCLEAR MIGRATION PROTEIN NUM1"/>
    <property type="match status" value="1"/>
</dbReference>
<dbReference type="SMART" id="SM00233">
    <property type="entry name" value="PH"/>
    <property type="match status" value="1"/>
</dbReference>
<feature type="compositionally biased region" description="Low complexity" evidence="2">
    <location>
        <begin position="660"/>
        <end position="671"/>
    </location>
</feature>
<dbReference type="GO" id="GO:0005739">
    <property type="term" value="C:mitochondrion"/>
    <property type="evidence" value="ECO:0007669"/>
    <property type="project" value="TreeGrafter"/>
</dbReference>
<feature type="compositionally biased region" description="Polar residues" evidence="2">
    <location>
        <begin position="1209"/>
        <end position="1221"/>
    </location>
</feature>
<feature type="region of interest" description="Disordered" evidence="2">
    <location>
        <begin position="1116"/>
        <end position="1136"/>
    </location>
</feature>
<dbReference type="InterPro" id="IPR053005">
    <property type="entry name" value="Nuclear_Pos-Cytoskel_Interact"/>
</dbReference>
<feature type="compositionally biased region" description="Low complexity" evidence="2">
    <location>
        <begin position="1425"/>
        <end position="1441"/>
    </location>
</feature>
<feature type="region of interest" description="Disordered" evidence="2">
    <location>
        <begin position="685"/>
        <end position="712"/>
    </location>
</feature>
<feature type="region of interest" description="Disordered" evidence="2">
    <location>
        <begin position="429"/>
        <end position="455"/>
    </location>
</feature>
<name>A0A074X6U4_9PEZI</name>
<dbReference type="GO" id="GO:0032065">
    <property type="term" value="P:maintenance of protein location in cell cortex"/>
    <property type="evidence" value="ECO:0007669"/>
    <property type="project" value="InterPro"/>
</dbReference>
<reference evidence="4 5" key="1">
    <citation type="journal article" date="2014" name="BMC Genomics">
        <title>Genome sequencing of four Aureobasidium pullulans varieties: biotechnological potential, stress tolerance, and description of new species.</title>
        <authorList>
            <person name="Gostin Ar C."/>
            <person name="Ohm R.A."/>
            <person name="Kogej T."/>
            <person name="Sonjak S."/>
            <person name="Turk M."/>
            <person name="Zajc J."/>
            <person name="Zalar P."/>
            <person name="Grube M."/>
            <person name="Sun H."/>
            <person name="Han J."/>
            <person name="Sharma A."/>
            <person name="Chiniquy J."/>
            <person name="Ngan C.Y."/>
            <person name="Lipzen A."/>
            <person name="Barry K."/>
            <person name="Grigoriev I.V."/>
            <person name="Gunde-Cimerman N."/>
        </authorList>
    </citation>
    <scope>NUCLEOTIDE SEQUENCE [LARGE SCALE GENOMIC DNA]</scope>
    <source>
        <strain evidence="4 5">CBS 147.97</strain>
    </source>
</reference>
<feature type="region of interest" description="Disordered" evidence="2">
    <location>
        <begin position="1156"/>
        <end position="1221"/>
    </location>
</feature>
<dbReference type="GO" id="GO:0005543">
    <property type="term" value="F:phospholipid binding"/>
    <property type="evidence" value="ECO:0007669"/>
    <property type="project" value="InterPro"/>
</dbReference>
<feature type="compositionally biased region" description="Polar residues" evidence="2">
    <location>
        <begin position="343"/>
        <end position="353"/>
    </location>
</feature>
<dbReference type="EMBL" id="KL584702">
    <property type="protein sequence ID" value="KEQ77752.1"/>
    <property type="molecule type" value="Genomic_DNA"/>
</dbReference>
<feature type="domain" description="PH" evidence="3">
    <location>
        <begin position="1254"/>
        <end position="1365"/>
    </location>
</feature>
<organism evidence="4 5">
    <name type="scientific">Aureobasidium namibiae CBS 147.97</name>
    <dbReference type="NCBI Taxonomy" id="1043004"/>
    <lineage>
        <taxon>Eukaryota</taxon>
        <taxon>Fungi</taxon>
        <taxon>Dikarya</taxon>
        <taxon>Ascomycota</taxon>
        <taxon>Pezizomycotina</taxon>
        <taxon>Dothideomycetes</taxon>
        <taxon>Dothideomycetidae</taxon>
        <taxon>Dothideales</taxon>
        <taxon>Saccotheciaceae</taxon>
        <taxon>Aureobasidium</taxon>
    </lineage>
</organism>
<keyword evidence="1" id="KW-0175">Coiled coil</keyword>
<dbReference type="CDD" id="cd13365">
    <property type="entry name" value="PH_PLC_plant-like"/>
    <property type="match status" value="1"/>
</dbReference>
<dbReference type="InterPro" id="IPR024774">
    <property type="entry name" value="PH_dom-Mcp5-type"/>
</dbReference>
<dbReference type="GO" id="GO:0000226">
    <property type="term" value="P:microtubule cytoskeleton organization"/>
    <property type="evidence" value="ECO:0007669"/>
    <property type="project" value="TreeGrafter"/>
</dbReference>
<dbReference type="Pfam" id="PF12814">
    <property type="entry name" value="Mcp5_PH"/>
    <property type="match status" value="1"/>
</dbReference>
<evidence type="ECO:0000256" key="1">
    <source>
        <dbReference type="SAM" id="Coils"/>
    </source>
</evidence>
<feature type="compositionally biased region" description="Polar residues" evidence="2">
    <location>
        <begin position="1176"/>
        <end position="1191"/>
    </location>
</feature>
<feature type="compositionally biased region" description="Basic residues" evidence="2">
    <location>
        <begin position="638"/>
        <end position="647"/>
    </location>
</feature>
<dbReference type="SUPFAM" id="SSF90257">
    <property type="entry name" value="Myosin rod fragments"/>
    <property type="match status" value="1"/>
</dbReference>
<feature type="compositionally biased region" description="Low complexity" evidence="2">
    <location>
        <begin position="588"/>
        <end position="601"/>
    </location>
</feature>
<evidence type="ECO:0000259" key="3">
    <source>
        <dbReference type="PROSITE" id="PS50003"/>
    </source>
</evidence>
<evidence type="ECO:0000313" key="4">
    <source>
        <dbReference type="EMBL" id="KEQ77752.1"/>
    </source>
</evidence>
<dbReference type="PANTHER" id="PTHR28190">
    <property type="entry name" value="NUCLEAR MIGRATION PROTEIN NUM1"/>
    <property type="match status" value="1"/>
</dbReference>
<feature type="region of interest" description="Disordered" evidence="2">
    <location>
        <begin position="545"/>
        <end position="673"/>
    </location>
</feature>
<feature type="compositionally biased region" description="Polar residues" evidence="2">
    <location>
        <begin position="612"/>
        <end position="621"/>
    </location>
</feature>
<evidence type="ECO:0000313" key="5">
    <source>
        <dbReference type="Proteomes" id="UP000027730"/>
    </source>
</evidence>
<feature type="region of interest" description="Disordered" evidence="2">
    <location>
        <begin position="136"/>
        <end position="168"/>
    </location>
</feature>
<gene>
    <name evidence="4" type="ORF">M436DRAFT_35033</name>
</gene>
<dbReference type="STRING" id="1043004.A0A074X6U4"/>
<dbReference type="GeneID" id="25408374"/>
<feature type="compositionally biased region" description="Low complexity" evidence="2">
    <location>
        <begin position="1467"/>
        <end position="1480"/>
    </location>
</feature>
<dbReference type="RefSeq" id="XP_013431597.1">
    <property type="nucleotide sequence ID" value="XM_013576143.1"/>
</dbReference>
<dbReference type="Gene3D" id="2.30.29.30">
    <property type="entry name" value="Pleckstrin-homology domain (PH domain)/Phosphotyrosine-binding domain (PTB)"/>
    <property type="match status" value="1"/>
</dbReference>
<proteinExistence type="predicted"/>
<dbReference type="Proteomes" id="UP000027730">
    <property type="component" value="Unassembled WGS sequence"/>
</dbReference>
<sequence length="1574" mass="172119">MATTANLSSNGDDPFVNPNATQPSPHRYASFDNQVFSLYNSSSPAQAKRALEAHLKDTERRIQDASKLGTTLLQQRKDLAARLKEVEEGASEDITPELQKKLDQLEKDYTEVGKDSARAFLPKSRIVSTDFSAAPPSPALFVSDARPSPVKRNPTEGSRRQRNQPTNRVHDIEFATEISTSLLAQVRQLQAVLAEKENALKDATTEKEQLETDISSLMHRLRMLDESEQKCKDENWNLETQMQDLTAQLKEATDKEQRLSQQLKFVQAEKDTAQRDLEDLKAAHGKLSDDHESAKKHHEAELFTLRRDATGHQTARDALLKKVDELTSQNTQLAKAVAARWNADSQPQDSQRSLGRDNGDSEVATPDVSPQNSPVKATPRHGMLETETLKSSLTHAHRMIQNLKNNIHREKTEKFELKRLLQDARDELDNKRADGGVGPSVNKKRRSDDSGIKFNKGARADKLGAARSAKHEIIMDDDEWEDQSLIESPSNSATRKIASGKIAPGIVPFGNFNFGRTAGAFGKPESADTTDAFETADERGTTDAFETANEDDHNTNTETEGAFQTGAETINGDSSDDLTETEFSPIKSQGSSSRPVSRPGPYATNKAENRLSFMSTASTSADEFEDVKTPIQGQQPKYKLRLSKGRRSNNGSARNSAIFASDDSPASQASQRTPIQFGQSLSAELDGLSNDSDSGEETSTDAGVESAPMSPETVKKPILAEAPIITEVSRPKMVDSAMMTEPWEPESKSIVGAAAGAVGSAIAGVAGFALGRSTSQDNQTKALDEAPREIEEDTVQVPSEAQPLSIATFSSTHTEPVAAVPVPKELPQFAMTSFSSSHTEPVAAFISVKEVEKLSMSTFSAHHTEPVTVAPTVTELEKFSISRYPATHTEPIAPLVEEKKPEVFSPRRDALTFSTVRSQHWEPQVDEYSFSPPTNGLKGDDVFFMDDRGALSEDSKNIPGTDGVRPGAAFLASGTQFPPRTSSRDGPLAQEPRLFGGAKGGNHAEPTLVFADENDATPQIEQDSQFRQPFAEVSNNVGTSQRSMSNNGERPVMKRIPTSEMGTQTMVSSDEIDKMMRRKTPLMIPAVNIDEGTPLRPDSPRRASETPYVAEVANTKAPRRPASAGSMHKNHTSQPPLPLDHTQRIAAAAEAKNLQAAMPPPPIPTGSLNKPPPSLRSRTPSISKSVQSGRGTVNRALAPIPAGRPDPMSPTTRASSISSFVSEVDERIQPGRGVLYPEDMLPATDPRMIQAITQTMIGEYLWKYTRKAGRSEISASRHRRFFWVHPYTRTLYWSEHDPSTLGKQQSKAKSVAIEAVRVISDDNAYPPGLHRKSLVIVTPGREIVFTAPTAQRHETWFNALSYLLLRTGSERENEEMTQDMVDEFNPTMRSQSRNTVRTRMSLSSYNSRTTRNSSPHRPHASEVPSLANRQSAAASQRRGAQTPGPDGSQGRMGIMGGLFKSPGGSMRGSFSSKRSKSAMSTRRPLEATIYDASVVEDSTEDLGNMLSGHEHNHNGLENVRACCDGKHDVGSLSRSTGRHVMGSLRHTHTNGATMSNQHLTAEPLPASNRPRRGE</sequence>
<feature type="region of interest" description="Disordered" evidence="2">
    <location>
        <begin position="337"/>
        <end position="382"/>
    </location>
</feature>
<protein>
    <recommendedName>
        <fullName evidence="3">PH domain-containing protein</fullName>
    </recommendedName>
</protein>
<dbReference type="OrthoDB" id="2149224at2759"/>
<accession>A0A074X6U4</accession>